<gene>
    <name evidence="2" type="ORF">C9I47_0475</name>
    <name evidence="3" type="ORF">FKV24_002320</name>
</gene>
<accession>A0A2U9T9K1</accession>
<evidence type="ECO:0008006" key="6">
    <source>
        <dbReference type="Google" id="ProtNLM"/>
    </source>
</evidence>
<keyword evidence="4" id="KW-1185">Reference proteome</keyword>
<proteinExistence type="predicted"/>
<evidence type="ECO:0000313" key="3">
    <source>
        <dbReference type="EMBL" id="KAB8198387.1"/>
    </source>
</evidence>
<dbReference type="Gene3D" id="3.10.450.50">
    <property type="match status" value="1"/>
</dbReference>
<organism evidence="2 4">
    <name type="scientific">Marilutibacter maris</name>
    <dbReference type="NCBI Taxonomy" id="1605891"/>
    <lineage>
        <taxon>Bacteria</taxon>
        <taxon>Pseudomonadati</taxon>
        <taxon>Pseudomonadota</taxon>
        <taxon>Gammaproteobacteria</taxon>
        <taxon>Lysobacterales</taxon>
        <taxon>Lysobacteraceae</taxon>
        <taxon>Marilutibacter</taxon>
    </lineage>
</organism>
<dbReference type="SUPFAM" id="SSF54427">
    <property type="entry name" value="NTF2-like"/>
    <property type="match status" value="1"/>
</dbReference>
<evidence type="ECO:0000256" key="1">
    <source>
        <dbReference type="SAM" id="SignalP"/>
    </source>
</evidence>
<feature type="signal peptide" evidence="1">
    <location>
        <begin position="1"/>
        <end position="33"/>
    </location>
</feature>
<dbReference type="InterPro" id="IPR032710">
    <property type="entry name" value="NTF2-like_dom_sf"/>
</dbReference>
<dbReference type="AlphaFoldDB" id="A0A2U9T9K1"/>
<evidence type="ECO:0000313" key="5">
    <source>
        <dbReference type="Proteomes" id="UP000320431"/>
    </source>
</evidence>
<evidence type="ECO:0000313" key="2">
    <source>
        <dbReference type="EMBL" id="AWV06199.1"/>
    </source>
</evidence>
<reference evidence="2 4" key="1">
    <citation type="submission" date="2018-05" db="EMBL/GenBank/DDBJ databases">
        <title>The complete genome of Lysobacter maris HZ9B, a marine bacterium antagonistic against terrestrial plant pathogens.</title>
        <authorList>
            <person name="Zhang X.-Q."/>
        </authorList>
    </citation>
    <scope>NUCLEOTIDE SEQUENCE [LARGE SCALE GENOMIC DNA]</scope>
    <source>
        <strain evidence="2 4">HZ9B</strain>
    </source>
</reference>
<dbReference type="Proteomes" id="UP000320431">
    <property type="component" value="Unassembled WGS sequence"/>
</dbReference>
<dbReference type="KEGG" id="lmb:C9I47_0475"/>
<keyword evidence="1" id="KW-0732">Signal</keyword>
<dbReference type="Proteomes" id="UP000249447">
    <property type="component" value="Chromosome"/>
</dbReference>
<dbReference type="EMBL" id="CP029843">
    <property type="protein sequence ID" value="AWV06199.1"/>
    <property type="molecule type" value="Genomic_DNA"/>
</dbReference>
<protein>
    <recommendedName>
        <fullName evidence="6">Nuclear transport factor 2 family protein</fullName>
    </recommendedName>
</protein>
<evidence type="ECO:0000313" key="4">
    <source>
        <dbReference type="Proteomes" id="UP000249447"/>
    </source>
</evidence>
<name>A0A2U9T9K1_9GAMM</name>
<dbReference type="RefSeq" id="WP_111265372.1">
    <property type="nucleotide sequence ID" value="NZ_CP029843.1"/>
</dbReference>
<dbReference type="OrthoDB" id="8754772at2"/>
<reference evidence="3 5" key="2">
    <citation type="submission" date="2019-10" db="EMBL/GenBank/DDBJ databases">
        <title>Lysobacter alkalisoli sp. nov., isolated from saline-alkaline soil.</title>
        <authorList>
            <person name="Sun J.-Q."/>
        </authorList>
    </citation>
    <scope>NUCLEOTIDE SEQUENCE [LARGE SCALE GENOMIC DNA]</scope>
    <source>
        <strain evidence="3 5">KCTC 42381</strain>
    </source>
</reference>
<sequence length="188" mass="20543">MSHPHRSSSRPLRRIAAGLALTLSLALPSVAAAEPGDWESPESIVHALYEVISAEAGAQRDWDRYRALFLDGARMSIAVKSDAMTGIMSTDTEALVAQTESAYANTGFHEIPLVTRVERHDLMASVTSSFEIRLRLDDDAPLMRGINHFQLLNDGERWWIVSNVGVIETDASPLPPELLPVTGQGAVR</sequence>
<dbReference type="EMBL" id="VICD02000025">
    <property type="protein sequence ID" value="KAB8198387.1"/>
    <property type="molecule type" value="Genomic_DNA"/>
</dbReference>
<feature type="chain" id="PRO_5036324172" description="Nuclear transport factor 2 family protein" evidence="1">
    <location>
        <begin position="34"/>
        <end position="188"/>
    </location>
</feature>